<dbReference type="SUPFAM" id="SSF51735">
    <property type="entry name" value="NAD(P)-binding Rossmann-fold domains"/>
    <property type="match status" value="1"/>
</dbReference>
<evidence type="ECO:0000256" key="14">
    <source>
        <dbReference type="RuleBase" id="RU000584"/>
    </source>
</evidence>
<dbReference type="HAMAP" id="MF_00087">
    <property type="entry name" value="Glu_tRNA_reductase"/>
    <property type="match status" value="1"/>
</dbReference>
<feature type="active site" description="Nucleophile" evidence="9 10">
    <location>
        <position position="56"/>
    </location>
</feature>
<feature type="binding site" evidence="9 11">
    <location>
        <begin position="55"/>
        <end position="58"/>
    </location>
    <ligand>
        <name>substrate</name>
    </ligand>
</feature>
<reference evidence="18 19" key="1">
    <citation type="submission" date="2017-06" db="EMBL/GenBank/DDBJ databases">
        <title>Draft Genome Sequence of Natranaerobius trueperi halophilic, alkalithermophilic bacteria from soda lakes.</title>
        <authorList>
            <person name="Zhao B."/>
        </authorList>
    </citation>
    <scope>NUCLEOTIDE SEQUENCE [LARGE SCALE GENOMIC DNA]</scope>
    <source>
        <strain evidence="18 19">DSM 18760</strain>
    </source>
</reference>
<evidence type="ECO:0000259" key="16">
    <source>
        <dbReference type="Pfam" id="PF01488"/>
    </source>
</evidence>
<dbReference type="UniPathway" id="UPA00251">
    <property type="reaction ID" value="UER00316"/>
</dbReference>
<dbReference type="NCBIfam" id="TIGR01035">
    <property type="entry name" value="hemA"/>
    <property type="match status" value="1"/>
</dbReference>
<evidence type="ECO:0000256" key="2">
    <source>
        <dbReference type="ARBA" id="ARBA00005916"/>
    </source>
</evidence>
<comment type="pathway">
    <text evidence="1 9 14">Porphyrin-containing compound metabolism; protoporphyrin-IX biosynthesis; 5-aminolevulinate from L-glutamyl-tRNA(Glu): step 1/2.</text>
</comment>
<evidence type="ECO:0000256" key="8">
    <source>
        <dbReference type="ARBA" id="ARBA00068659"/>
    </source>
</evidence>
<gene>
    <name evidence="9" type="primary">hemA</name>
    <name evidence="18" type="ORF">CDO51_11635</name>
</gene>
<feature type="domain" description="Glutamyl-tRNA reductase N-terminal" evidence="17">
    <location>
        <begin position="12"/>
        <end position="162"/>
    </location>
</feature>
<dbReference type="InterPro" id="IPR036453">
    <property type="entry name" value="GluRdtase_dimer_dom_sf"/>
</dbReference>
<comment type="catalytic activity">
    <reaction evidence="7 9 14">
        <text>(S)-4-amino-5-oxopentanoate + tRNA(Glu) + NADP(+) = L-glutamyl-tRNA(Glu) + NADPH + H(+)</text>
        <dbReference type="Rhea" id="RHEA:12344"/>
        <dbReference type="Rhea" id="RHEA-COMP:9663"/>
        <dbReference type="Rhea" id="RHEA-COMP:9680"/>
        <dbReference type="ChEBI" id="CHEBI:15378"/>
        <dbReference type="ChEBI" id="CHEBI:57501"/>
        <dbReference type="ChEBI" id="CHEBI:57783"/>
        <dbReference type="ChEBI" id="CHEBI:58349"/>
        <dbReference type="ChEBI" id="CHEBI:78442"/>
        <dbReference type="ChEBI" id="CHEBI:78520"/>
        <dbReference type="EC" id="1.2.1.70"/>
    </reaction>
</comment>
<evidence type="ECO:0000256" key="3">
    <source>
        <dbReference type="ARBA" id="ARBA00012970"/>
    </source>
</evidence>
<proteinExistence type="inferred from homology"/>
<dbReference type="Pfam" id="PF05201">
    <property type="entry name" value="GlutR_N"/>
    <property type="match status" value="1"/>
</dbReference>
<evidence type="ECO:0000256" key="12">
    <source>
        <dbReference type="PIRSR" id="PIRSR000445-3"/>
    </source>
</evidence>
<evidence type="ECO:0000256" key="1">
    <source>
        <dbReference type="ARBA" id="ARBA00005059"/>
    </source>
</evidence>
<dbReference type="GO" id="GO:0008883">
    <property type="term" value="F:glutamyl-tRNA reductase activity"/>
    <property type="evidence" value="ECO:0007669"/>
    <property type="project" value="UniProtKB-UniRule"/>
</dbReference>
<dbReference type="CDD" id="cd05213">
    <property type="entry name" value="NAD_bind_Glutamyl_tRNA_reduct"/>
    <property type="match status" value="1"/>
</dbReference>
<dbReference type="GO" id="GO:0050661">
    <property type="term" value="F:NADP binding"/>
    <property type="evidence" value="ECO:0007669"/>
    <property type="project" value="InterPro"/>
</dbReference>
<evidence type="ECO:0000256" key="4">
    <source>
        <dbReference type="ARBA" id="ARBA00022857"/>
    </source>
</evidence>
<feature type="domain" description="Quinate/shikimate 5-dehydrogenase/glutamyl-tRNA reductase" evidence="16">
    <location>
        <begin position="177"/>
        <end position="312"/>
    </location>
</feature>
<dbReference type="InterPro" id="IPR036291">
    <property type="entry name" value="NAD(P)-bd_dom_sf"/>
</dbReference>
<dbReference type="PANTHER" id="PTHR43013:SF1">
    <property type="entry name" value="GLUTAMYL-TRNA REDUCTASE"/>
    <property type="match status" value="1"/>
</dbReference>
<keyword evidence="6 9" id="KW-0627">Porphyrin biosynthesis</keyword>
<keyword evidence="5 9" id="KW-0560">Oxidoreductase</keyword>
<keyword evidence="4 9" id="KW-0521">NADP</keyword>
<dbReference type="FunFam" id="3.40.50.720:FF:000031">
    <property type="entry name" value="Glutamyl-tRNA reductase"/>
    <property type="match status" value="1"/>
</dbReference>
<organism evidence="18 19">
    <name type="scientific">Natranaerobius trueperi</name>
    <dbReference type="NCBI Taxonomy" id="759412"/>
    <lineage>
        <taxon>Bacteria</taxon>
        <taxon>Bacillati</taxon>
        <taxon>Bacillota</taxon>
        <taxon>Clostridia</taxon>
        <taxon>Natranaerobiales</taxon>
        <taxon>Natranaerobiaceae</taxon>
        <taxon>Natranaerobius</taxon>
    </lineage>
</organism>
<dbReference type="EMBL" id="NIQC01000035">
    <property type="protein sequence ID" value="OWZ82880.1"/>
    <property type="molecule type" value="Genomic_DNA"/>
</dbReference>
<dbReference type="PANTHER" id="PTHR43013">
    <property type="entry name" value="GLUTAMYL-TRNA REDUCTASE"/>
    <property type="match status" value="1"/>
</dbReference>
<dbReference type="InterPro" id="IPR000343">
    <property type="entry name" value="4pyrrol_synth_GluRdtase"/>
</dbReference>
<feature type="domain" description="Tetrapyrrole biosynthesis glutamyl-tRNA reductase dimerisation" evidence="15">
    <location>
        <begin position="326"/>
        <end position="425"/>
    </location>
</feature>
<evidence type="ECO:0000256" key="5">
    <source>
        <dbReference type="ARBA" id="ARBA00023002"/>
    </source>
</evidence>
<comment type="domain">
    <text evidence="9">Possesses an unusual extended V-shaped dimeric structure with each monomer consisting of three distinct domains arranged along a curved 'spinal' alpha-helix. The N-terminal catalytic domain specifically recognizes the glutamate moiety of the substrate. The second domain is the NADPH-binding domain, and the third C-terminal domain is responsible for dimerization.</text>
</comment>
<comment type="miscellaneous">
    <text evidence="9">During catalysis, the active site Cys acts as a nucleophile attacking the alpha-carbonyl group of tRNA-bound glutamate with the formation of a thioester intermediate between enzyme and glutamate, and the concomitant release of tRNA(Glu). The thioester intermediate is finally reduced by direct hydride transfer from NADPH, to form the product GSA.</text>
</comment>
<dbReference type="InterPro" id="IPR036343">
    <property type="entry name" value="GluRdtase_N_sf"/>
</dbReference>
<dbReference type="PIRSF" id="PIRSF000445">
    <property type="entry name" value="4pyrrol_synth_GluRdtase"/>
    <property type="match status" value="1"/>
</dbReference>
<dbReference type="Gene3D" id="3.30.460.30">
    <property type="entry name" value="Glutamyl-tRNA reductase, N-terminal domain"/>
    <property type="match status" value="1"/>
</dbReference>
<feature type="binding site" evidence="9 11">
    <location>
        <position position="115"/>
    </location>
    <ligand>
        <name>substrate</name>
    </ligand>
</feature>
<feature type="binding site" evidence="9 12">
    <location>
        <begin position="195"/>
        <end position="200"/>
    </location>
    <ligand>
        <name>NADP(+)</name>
        <dbReference type="ChEBI" id="CHEBI:58349"/>
    </ligand>
</feature>
<dbReference type="InterPro" id="IPR015895">
    <property type="entry name" value="4pyrrol_synth_GluRdtase_N"/>
</dbReference>
<dbReference type="InterPro" id="IPR006151">
    <property type="entry name" value="Shikm_DH/Glu-tRNA_Rdtase"/>
</dbReference>
<evidence type="ECO:0000256" key="10">
    <source>
        <dbReference type="PIRSR" id="PIRSR000445-1"/>
    </source>
</evidence>
<dbReference type="SUPFAM" id="SSF69742">
    <property type="entry name" value="Glutamyl tRNA-reductase catalytic, N-terminal domain"/>
    <property type="match status" value="1"/>
</dbReference>
<protein>
    <recommendedName>
        <fullName evidence="8 9">Glutamyl-tRNA reductase</fullName>
        <shortName evidence="9">GluTR</shortName>
        <ecNumber evidence="3 9">1.2.1.70</ecNumber>
    </recommendedName>
</protein>
<evidence type="ECO:0000256" key="7">
    <source>
        <dbReference type="ARBA" id="ARBA00047464"/>
    </source>
</evidence>
<comment type="caution">
    <text evidence="18">The sequence shown here is derived from an EMBL/GenBank/DDBJ whole genome shotgun (WGS) entry which is preliminary data.</text>
</comment>
<dbReference type="InterPro" id="IPR015896">
    <property type="entry name" value="4pyrrol_synth_GluRdtase_dimer"/>
</dbReference>
<dbReference type="EC" id="1.2.1.70" evidence="3 9"/>
<evidence type="ECO:0000256" key="9">
    <source>
        <dbReference type="HAMAP-Rule" id="MF_00087"/>
    </source>
</evidence>
<dbReference type="Proteomes" id="UP000214588">
    <property type="component" value="Unassembled WGS sequence"/>
</dbReference>
<dbReference type="Pfam" id="PF00745">
    <property type="entry name" value="GlutR_dimer"/>
    <property type="match status" value="1"/>
</dbReference>
<evidence type="ECO:0000256" key="6">
    <source>
        <dbReference type="ARBA" id="ARBA00023244"/>
    </source>
</evidence>
<feature type="site" description="Important for activity" evidence="9 13">
    <location>
        <position position="105"/>
    </location>
</feature>
<name>A0A226BXK6_9FIRM</name>
<dbReference type="AlphaFoldDB" id="A0A226BXK6"/>
<feature type="binding site" evidence="9 11">
    <location>
        <begin position="120"/>
        <end position="122"/>
    </location>
    <ligand>
        <name>substrate</name>
    </ligand>
</feature>
<dbReference type="Gene3D" id="3.40.50.720">
    <property type="entry name" value="NAD(P)-binding Rossmann-like Domain"/>
    <property type="match status" value="1"/>
</dbReference>
<comment type="similarity">
    <text evidence="2 9 14">Belongs to the glutamyl-tRNA reductase family.</text>
</comment>
<evidence type="ECO:0000313" key="19">
    <source>
        <dbReference type="Proteomes" id="UP000214588"/>
    </source>
</evidence>
<dbReference type="FunFam" id="3.30.460.30:FF:000001">
    <property type="entry name" value="Glutamyl-tRNA reductase"/>
    <property type="match status" value="1"/>
</dbReference>
<evidence type="ECO:0000313" key="18">
    <source>
        <dbReference type="EMBL" id="OWZ82880.1"/>
    </source>
</evidence>
<evidence type="ECO:0000259" key="15">
    <source>
        <dbReference type="Pfam" id="PF00745"/>
    </source>
</evidence>
<evidence type="ECO:0000256" key="13">
    <source>
        <dbReference type="PIRSR" id="PIRSR000445-4"/>
    </source>
</evidence>
<evidence type="ECO:0000256" key="11">
    <source>
        <dbReference type="PIRSR" id="PIRSR000445-2"/>
    </source>
</evidence>
<feature type="binding site" evidence="9 11">
    <location>
        <position position="126"/>
    </location>
    <ligand>
        <name>substrate</name>
    </ligand>
</feature>
<comment type="function">
    <text evidence="9">Catalyzes the NADPH-dependent reduction of glutamyl-tRNA(Glu) to glutamate 1-semialdehyde (GSA).</text>
</comment>
<evidence type="ECO:0000259" key="17">
    <source>
        <dbReference type="Pfam" id="PF05201"/>
    </source>
</evidence>
<dbReference type="NCBIfam" id="NF000744">
    <property type="entry name" value="PRK00045.1-3"/>
    <property type="match status" value="1"/>
</dbReference>
<dbReference type="GO" id="GO:0019353">
    <property type="term" value="P:protoporphyrinogen IX biosynthetic process from glutamate"/>
    <property type="evidence" value="ECO:0007669"/>
    <property type="project" value="TreeGrafter"/>
</dbReference>
<accession>A0A226BXK6</accession>
<dbReference type="Pfam" id="PF01488">
    <property type="entry name" value="Shikimate_DH"/>
    <property type="match status" value="1"/>
</dbReference>
<sequence>MRRKLILDVVVLGLNHKTAPVEIREKLSFNSKEVKQFISSTVEKKNLAELSVLSTCNRTEIHFLTDNVMEGINNIINALTNYCNLTQGYLYDYLYTKTNEEAITHIFEVAAGLNSLVIGETEILGQIKQAYYLSDEAGGISSIFHGLYQHVIKAGKKVHSETQINDNAASVSYASVELAKEIFGDLKDKSVLLIGAGQMSELCAKHLLNNGVKSLTVLNRTLERARRIADQFGASYASYEELHNRLQEVDILISSTGAPHFILRDRDIKTVMDSRNYSRMFLIDIAVPRDIDPYINNIDNVYLYCIDDLESVVESNMKVREQEARKAKIILNKEVIDFMAWFKIREVVPLISALKDKADNIRESELQNFQTKLSNLSDKEKQVIDKLTKRIINQLLKEPVLNIKELAAKEKSDVVEVTLAQLFNLEEQVLTKEKLERVNNILEVKDQTGEW</sequence>
<comment type="subunit">
    <text evidence="9">Homodimer.</text>
</comment>
<keyword evidence="19" id="KW-1185">Reference proteome</keyword>
<dbReference type="SUPFAM" id="SSF69075">
    <property type="entry name" value="Glutamyl tRNA-reductase dimerization domain"/>
    <property type="match status" value="1"/>
</dbReference>